<proteinExistence type="predicted"/>
<dbReference type="Proteomes" id="UP000177682">
    <property type="component" value="Unassembled WGS sequence"/>
</dbReference>
<comment type="caution">
    <text evidence="2">The sequence shown here is derived from an EMBL/GenBank/DDBJ whole genome shotgun (WGS) entry which is preliminary data.</text>
</comment>
<evidence type="ECO:0000313" key="2">
    <source>
        <dbReference type="EMBL" id="OGE89816.1"/>
    </source>
</evidence>
<evidence type="ECO:0000313" key="3">
    <source>
        <dbReference type="Proteomes" id="UP000177682"/>
    </source>
</evidence>
<name>A0A1F5PIR1_9BACT</name>
<evidence type="ECO:0008006" key="4">
    <source>
        <dbReference type="Google" id="ProtNLM"/>
    </source>
</evidence>
<gene>
    <name evidence="2" type="ORF">A3E29_00310</name>
</gene>
<evidence type="ECO:0000256" key="1">
    <source>
        <dbReference type="SAM" id="MobiDB-lite"/>
    </source>
</evidence>
<feature type="compositionally biased region" description="Polar residues" evidence="1">
    <location>
        <begin position="69"/>
        <end position="96"/>
    </location>
</feature>
<sequence length="107" mass="12322">MRDLKPTRAVTYRRYGTPAVILEGKWLTDRYKLRIGDRIEVEFLDKEIRLRKSNRVAQKKKISPKGDDQQINSINPPSGKSNNNYEQPSTTNSNESAAERNSEGNDR</sequence>
<dbReference type="EMBL" id="MFEY01000008">
    <property type="protein sequence ID" value="OGE89816.1"/>
    <property type="molecule type" value="Genomic_DNA"/>
</dbReference>
<reference evidence="2 3" key="1">
    <citation type="journal article" date="2016" name="Nat. Commun.">
        <title>Thousands of microbial genomes shed light on interconnected biogeochemical processes in an aquifer system.</title>
        <authorList>
            <person name="Anantharaman K."/>
            <person name="Brown C.T."/>
            <person name="Hug L.A."/>
            <person name="Sharon I."/>
            <person name="Castelle C.J."/>
            <person name="Probst A.J."/>
            <person name="Thomas B.C."/>
            <person name="Singh A."/>
            <person name="Wilkins M.J."/>
            <person name="Karaoz U."/>
            <person name="Brodie E.L."/>
            <person name="Williams K.H."/>
            <person name="Hubbard S.S."/>
            <person name="Banfield J.F."/>
        </authorList>
    </citation>
    <scope>NUCLEOTIDE SEQUENCE [LARGE SCALE GENOMIC DNA]</scope>
</reference>
<feature type="region of interest" description="Disordered" evidence="1">
    <location>
        <begin position="54"/>
        <end position="107"/>
    </location>
</feature>
<feature type="compositionally biased region" description="Basic and acidic residues" evidence="1">
    <location>
        <begin position="97"/>
        <end position="107"/>
    </location>
</feature>
<accession>A0A1F5PIR1</accession>
<organism evidence="2 3">
    <name type="scientific">Candidatus Doudnabacteria bacterium RIFCSPHIGHO2_12_FULL_48_16</name>
    <dbReference type="NCBI Taxonomy" id="1817838"/>
    <lineage>
        <taxon>Bacteria</taxon>
        <taxon>Candidatus Doudnaibacteriota</taxon>
    </lineage>
</organism>
<protein>
    <recommendedName>
        <fullName evidence="4">Toxin SymE-like domain-containing protein</fullName>
    </recommendedName>
</protein>
<dbReference type="AlphaFoldDB" id="A0A1F5PIR1"/>
<feature type="compositionally biased region" description="Basic residues" evidence="1">
    <location>
        <begin position="54"/>
        <end position="63"/>
    </location>
</feature>